<dbReference type="STRING" id="1121400.SAMN02746065_11343"/>
<sequence>MKAEILSTGDEVLWGEIDDSNASWLARRLRECGVDVTRVSCVGDDIATISSVMAETSSRCDMVLVTGGLGPTGDDLSAQAAAVATGDDLILNKGAFESMADYFALKGWDMTKGNEKQAMLPSKAVMMDNVCGTAPGFCLEHGQARFYFMPGVPREMKAMFNRHILPELDARYPSRQKATLCRLTLFGLPESKTGHKLRDFYAHFPGMRLGFRASFPFIQVKFGSDPFAGDAGRVTSDDMAAAKAWVLEQLGRYVISTAGISLEARVGELLKQKGQTLAVAESCTGGLIASQLTDVAGSSDYFLLSAVTYANDAKMAVLGVKKETLAFHGAVHEQTALEMALGVRERSGADWGVSTSGVAGPGGGSESRPVGMVCIGVAGPDTAKAFTYNFSYGDRGMNKKMFAAMALERLRRELC</sequence>
<dbReference type="InterPro" id="IPR050101">
    <property type="entry name" value="CinA"/>
</dbReference>
<dbReference type="NCBIfam" id="TIGR00199">
    <property type="entry name" value="PncC_domain"/>
    <property type="match status" value="1"/>
</dbReference>
<dbReference type="SMART" id="SM00852">
    <property type="entry name" value="MoCF_biosynth"/>
    <property type="match status" value="1"/>
</dbReference>
<reference evidence="3 4" key="1">
    <citation type="submission" date="2017-04" db="EMBL/GenBank/DDBJ databases">
        <authorList>
            <person name="Afonso C.L."/>
            <person name="Miller P.J."/>
            <person name="Scott M.A."/>
            <person name="Spackman E."/>
            <person name="Goraichik I."/>
            <person name="Dimitrov K.M."/>
            <person name="Suarez D.L."/>
            <person name="Swayne D.E."/>
        </authorList>
    </citation>
    <scope>NUCLEOTIDE SEQUENCE [LARGE SCALE GENOMIC DNA]</scope>
    <source>
        <strain evidence="3 4">DSM 3385</strain>
    </source>
</reference>
<evidence type="ECO:0000313" key="4">
    <source>
        <dbReference type="Proteomes" id="UP000192418"/>
    </source>
</evidence>
<accession>A0A1W2CQ37</accession>
<protein>
    <recommendedName>
        <fullName evidence="1">CinA-like protein</fullName>
    </recommendedName>
</protein>
<dbReference type="OrthoDB" id="9801454at2"/>
<dbReference type="InterPro" id="IPR036653">
    <property type="entry name" value="CinA-like_C"/>
</dbReference>
<gene>
    <name evidence="3" type="ORF">SAMN02746065_11343</name>
</gene>
<dbReference type="InterPro" id="IPR036425">
    <property type="entry name" value="MoaB/Mog-like_dom_sf"/>
</dbReference>
<dbReference type="PANTHER" id="PTHR13939:SF0">
    <property type="entry name" value="NMN AMIDOHYDROLASE-LIKE PROTEIN YFAY"/>
    <property type="match status" value="1"/>
</dbReference>
<dbReference type="RefSeq" id="WP_084069792.1">
    <property type="nucleotide sequence ID" value="NZ_FWXY01000013.1"/>
</dbReference>
<organism evidence="3 4">
    <name type="scientific">Desulfocicer vacuolatum DSM 3385</name>
    <dbReference type="NCBI Taxonomy" id="1121400"/>
    <lineage>
        <taxon>Bacteria</taxon>
        <taxon>Pseudomonadati</taxon>
        <taxon>Thermodesulfobacteriota</taxon>
        <taxon>Desulfobacteria</taxon>
        <taxon>Desulfobacterales</taxon>
        <taxon>Desulfobacteraceae</taxon>
        <taxon>Desulfocicer</taxon>
    </lineage>
</organism>
<dbReference type="Pfam" id="PF02464">
    <property type="entry name" value="CinA"/>
    <property type="match status" value="1"/>
</dbReference>
<dbReference type="CDD" id="cd00885">
    <property type="entry name" value="cinA"/>
    <property type="match status" value="1"/>
</dbReference>
<evidence type="ECO:0000256" key="1">
    <source>
        <dbReference type="HAMAP-Rule" id="MF_00226"/>
    </source>
</evidence>
<evidence type="ECO:0000259" key="2">
    <source>
        <dbReference type="SMART" id="SM00852"/>
    </source>
</evidence>
<dbReference type="HAMAP" id="MF_00226_B">
    <property type="entry name" value="CinA_B"/>
    <property type="match status" value="1"/>
</dbReference>
<dbReference type="Proteomes" id="UP000192418">
    <property type="component" value="Unassembled WGS sequence"/>
</dbReference>
<dbReference type="PANTHER" id="PTHR13939">
    <property type="entry name" value="NICOTINAMIDE-NUCLEOTIDE AMIDOHYDROLASE PNCC"/>
    <property type="match status" value="1"/>
</dbReference>
<keyword evidence="4" id="KW-1185">Reference proteome</keyword>
<dbReference type="InterPro" id="IPR001453">
    <property type="entry name" value="MoaB/Mog_dom"/>
</dbReference>
<dbReference type="SUPFAM" id="SSF53218">
    <property type="entry name" value="Molybdenum cofactor biosynthesis proteins"/>
    <property type="match status" value="1"/>
</dbReference>
<dbReference type="NCBIfam" id="TIGR00200">
    <property type="entry name" value="cinA_nterm"/>
    <property type="match status" value="1"/>
</dbReference>
<dbReference type="AlphaFoldDB" id="A0A1W2CQ37"/>
<comment type="similarity">
    <text evidence="1">Belongs to the CinA family.</text>
</comment>
<dbReference type="EMBL" id="FWXY01000013">
    <property type="protein sequence ID" value="SMC87329.1"/>
    <property type="molecule type" value="Genomic_DNA"/>
</dbReference>
<name>A0A1W2CQ37_9BACT</name>
<dbReference type="Gene3D" id="3.40.980.10">
    <property type="entry name" value="MoaB/Mog-like domain"/>
    <property type="match status" value="1"/>
</dbReference>
<proteinExistence type="inferred from homology"/>
<evidence type="ECO:0000313" key="3">
    <source>
        <dbReference type="EMBL" id="SMC87329.1"/>
    </source>
</evidence>
<dbReference type="InterPro" id="IPR008135">
    <property type="entry name" value="Competence-induced_CinA"/>
</dbReference>
<dbReference type="Pfam" id="PF00994">
    <property type="entry name" value="MoCF_biosynth"/>
    <property type="match status" value="1"/>
</dbReference>
<dbReference type="PIRSF" id="PIRSF006728">
    <property type="entry name" value="CinA"/>
    <property type="match status" value="1"/>
</dbReference>
<dbReference type="NCBIfam" id="TIGR00177">
    <property type="entry name" value="molyb_syn"/>
    <property type="match status" value="1"/>
</dbReference>
<dbReference type="Gene3D" id="3.90.950.20">
    <property type="entry name" value="CinA-like"/>
    <property type="match status" value="1"/>
</dbReference>
<dbReference type="SUPFAM" id="SSF142433">
    <property type="entry name" value="CinA-like"/>
    <property type="match status" value="1"/>
</dbReference>
<dbReference type="InterPro" id="IPR008136">
    <property type="entry name" value="CinA_C"/>
</dbReference>
<feature type="domain" description="MoaB/Mog" evidence="2">
    <location>
        <begin position="4"/>
        <end position="171"/>
    </location>
</feature>